<dbReference type="AlphaFoldDB" id="B1Y084"/>
<dbReference type="RefSeq" id="WP_012348116.1">
    <property type="nucleotide sequence ID" value="NC_010524.1"/>
</dbReference>
<accession>B1Y084</accession>
<dbReference type="eggNOG" id="COG3156">
    <property type="taxonomic scope" value="Bacteria"/>
</dbReference>
<dbReference type="STRING" id="395495.Lcho_3105"/>
<dbReference type="EMBL" id="CP001013">
    <property type="protein sequence ID" value="ACB35365.1"/>
    <property type="molecule type" value="Genomic_DNA"/>
</dbReference>
<sequence length="149" mass="15454" precursor="true">MNRPCGSQSGLGSIAVLVVLVALAALAAAIVRIGGTAQVTLAQDVLGARAGQAARAGTEWGLYQALKGSWSTCSNQSQTLDLRADTGMRVTVRCSSQVYNEGESSPGVPATLRLITLDAVACNSSTCPDDAMAVTPGYVERRRQVQVTQ</sequence>
<protein>
    <submittedName>
        <fullName evidence="1">MSHA biogenesis protein MshP</fullName>
    </submittedName>
</protein>
<dbReference type="OrthoDB" id="8757684at2"/>
<gene>
    <name evidence="1" type="ordered locus">Lcho_3105</name>
</gene>
<evidence type="ECO:0000313" key="1">
    <source>
        <dbReference type="EMBL" id="ACB35365.1"/>
    </source>
</evidence>
<organism evidence="1 2">
    <name type="scientific">Leptothrix cholodnii (strain ATCC 51168 / LMG 8142 / SP-6)</name>
    <name type="common">Leptothrix discophora (strain SP-6)</name>
    <dbReference type="NCBI Taxonomy" id="395495"/>
    <lineage>
        <taxon>Bacteria</taxon>
        <taxon>Pseudomonadati</taxon>
        <taxon>Pseudomonadota</taxon>
        <taxon>Betaproteobacteria</taxon>
        <taxon>Burkholderiales</taxon>
        <taxon>Sphaerotilaceae</taxon>
        <taxon>Leptothrix</taxon>
    </lineage>
</organism>
<dbReference type="Proteomes" id="UP000001693">
    <property type="component" value="Chromosome"/>
</dbReference>
<reference evidence="1 2" key="1">
    <citation type="submission" date="2008-03" db="EMBL/GenBank/DDBJ databases">
        <title>Complete sequence of Leptothrix cholodnii SP-6.</title>
        <authorList>
            <consortium name="US DOE Joint Genome Institute"/>
            <person name="Copeland A."/>
            <person name="Lucas S."/>
            <person name="Lapidus A."/>
            <person name="Glavina del Rio T."/>
            <person name="Dalin E."/>
            <person name="Tice H."/>
            <person name="Bruce D."/>
            <person name="Goodwin L."/>
            <person name="Pitluck S."/>
            <person name="Chertkov O."/>
            <person name="Brettin T."/>
            <person name="Detter J.C."/>
            <person name="Han C."/>
            <person name="Kuske C.R."/>
            <person name="Schmutz J."/>
            <person name="Larimer F."/>
            <person name="Land M."/>
            <person name="Hauser L."/>
            <person name="Kyrpides N."/>
            <person name="Lykidis A."/>
            <person name="Emerson D."/>
            <person name="Richardson P."/>
        </authorList>
    </citation>
    <scope>NUCLEOTIDE SEQUENCE [LARGE SCALE GENOMIC DNA]</scope>
    <source>
        <strain evidence="2">ATCC 51168 / LMG 8142 / SP-6</strain>
    </source>
</reference>
<name>B1Y084_LEPCP</name>
<dbReference type="HOGENOM" id="CLU_125980_0_0_4"/>
<proteinExistence type="predicted"/>
<evidence type="ECO:0000313" key="2">
    <source>
        <dbReference type="Proteomes" id="UP000001693"/>
    </source>
</evidence>
<dbReference type="KEGG" id="lch:Lcho_3105"/>
<keyword evidence="2" id="KW-1185">Reference proteome</keyword>